<sequence>MSFEKKTRSRRCHTRRARAADKRKNYLKVGLALLLASAFSSYCMAPDSQVPAAQYSGTNHAGAYHSLRGPDAPAKRAQGTKRLRPANHDVAWMERHAGVARANSSDCASCHKEQDCVACHTADLGEAFQVHPPNFAIVHSIDAKINAQDCTSCHQPQSFCAECHMRSGVSAIDGFRPPVRAEFHPPGWSDPAQPNNHGVMARRDINDCASCHQERDCVTCHVNINPHPPEFQLNCRGWISADPRSCAQCHGDLAALKQLCL</sequence>
<keyword evidence="2" id="KW-1185">Reference proteome</keyword>
<name>A0A2Z4FGZ2_9DELT</name>
<dbReference type="RefSeq" id="WP_111331871.1">
    <property type="nucleotide sequence ID" value="NZ_CP030032.1"/>
</dbReference>
<evidence type="ECO:0000313" key="1">
    <source>
        <dbReference type="EMBL" id="AWV88271.1"/>
    </source>
</evidence>
<dbReference type="InterPro" id="IPR036280">
    <property type="entry name" value="Multihaem_cyt_sf"/>
</dbReference>
<reference evidence="1 2" key="1">
    <citation type="submission" date="2018-06" db="EMBL/GenBank/DDBJ databases">
        <title>Lujinxingia sediminis gen. nov. sp. nov., a new facultative anaerobic member of the class Deltaproteobacteria, and proposal of Lujinxingaceae fam. nov.</title>
        <authorList>
            <person name="Guo L.-Y."/>
            <person name="Li C.-M."/>
            <person name="Wang S."/>
            <person name="Du Z.-J."/>
        </authorList>
    </citation>
    <scope>NUCLEOTIDE SEQUENCE [LARGE SCALE GENOMIC DNA]</scope>
    <source>
        <strain evidence="1 2">FA350</strain>
    </source>
</reference>
<accession>A0A2Z4FGZ2</accession>
<organism evidence="1 2">
    <name type="scientific">Bradymonas sediminis</name>
    <dbReference type="NCBI Taxonomy" id="1548548"/>
    <lineage>
        <taxon>Bacteria</taxon>
        <taxon>Deltaproteobacteria</taxon>
        <taxon>Bradymonadales</taxon>
        <taxon>Bradymonadaceae</taxon>
        <taxon>Bradymonas</taxon>
    </lineage>
</organism>
<dbReference type="Proteomes" id="UP000249799">
    <property type="component" value="Chromosome"/>
</dbReference>
<dbReference type="SUPFAM" id="SSF48695">
    <property type="entry name" value="Multiheme cytochromes"/>
    <property type="match status" value="1"/>
</dbReference>
<dbReference type="Gene3D" id="3.90.10.10">
    <property type="entry name" value="Cytochrome C3"/>
    <property type="match status" value="1"/>
</dbReference>
<evidence type="ECO:0000313" key="2">
    <source>
        <dbReference type="Proteomes" id="UP000249799"/>
    </source>
</evidence>
<gene>
    <name evidence="1" type="ORF">DN745_02515</name>
</gene>
<proteinExistence type="predicted"/>
<protein>
    <submittedName>
        <fullName evidence="1">Uncharacterized protein</fullName>
    </submittedName>
</protein>
<dbReference type="EMBL" id="CP030032">
    <property type="protein sequence ID" value="AWV88271.1"/>
    <property type="molecule type" value="Genomic_DNA"/>
</dbReference>
<dbReference type="KEGG" id="bsed:DN745_02515"/>
<dbReference type="OrthoDB" id="9788951at2"/>
<dbReference type="AlphaFoldDB" id="A0A2Z4FGZ2"/>